<evidence type="ECO:0000313" key="9">
    <source>
        <dbReference type="EMBL" id="MBB2191965.1"/>
    </source>
</evidence>
<dbReference type="Pfam" id="PF00083">
    <property type="entry name" value="Sugar_tr"/>
    <property type="match status" value="1"/>
</dbReference>
<evidence type="ECO:0000256" key="4">
    <source>
        <dbReference type="ARBA" id="ARBA00022692"/>
    </source>
</evidence>
<gene>
    <name evidence="9" type="ORF">HLH34_18705</name>
</gene>
<feature type="transmembrane region" description="Helical" evidence="7">
    <location>
        <begin position="172"/>
        <end position="194"/>
    </location>
</feature>
<dbReference type="AlphaFoldDB" id="A0A7W4JW35"/>
<keyword evidence="5 7" id="KW-1133">Transmembrane helix</keyword>
<name>A0A7W4JW35_9PROT</name>
<keyword evidence="6 7" id="KW-0472">Membrane</keyword>
<dbReference type="InterPro" id="IPR005828">
    <property type="entry name" value="MFS_sugar_transport-like"/>
</dbReference>
<evidence type="ECO:0000256" key="6">
    <source>
        <dbReference type="ARBA" id="ARBA00023136"/>
    </source>
</evidence>
<feature type="transmembrane region" description="Helical" evidence="7">
    <location>
        <begin position="297"/>
        <end position="314"/>
    </location>
</feature>
<sequence>MTGTTAQTAPSALAARAAHALADHHVPITDLRRAAWTCALGSAMEYYDFALYSLASALVLGPLFFPHHGAAVGLIASFGTYFVGFAVRPFGGLLFGALGDRYGRKFVLLLTVTLMGVASACIGLIPTYATIGMWAPLLLVLLRIMQGLGAGAEQAGASVMMTEFAPRGQRGFYAAIPLLGIQSGSFVAACVYYFAIAAHPDIVQGWGWRVPFLLSVLILAVAVYMRMHLKESPAFTEMASHHALERLTLRQFFRNSGRTIFFGMGLRMAENGGASIYQALSVSYLVTAVGVEGRTATAVLMSATIVGGLGIMLGGTLADRFGRVRVYRAAAIIQGVSAFPVWYILGQGNFIACVIAMSIGWGIGNNGMYGAQAALLPEMFGMGHRYGGVAATREISAVFAGGIAPLVGSLIITTVATHNAGLSHPGHPAWVWLGAYVFVLSAITVAATWFIPDPINRDLQDHRDVL</sequence>
<feature type="transmembrane region" description="Helical" evidence="7">
    <location>
        <begin position="49"/>
        <end position="65"/>
    </location>
</feature>
<keyword evidence="3" id="KW-1003">Cell membrane</keyword>
<dbReference type="Proteomes" id="UP000555756">
    <property type="component" value="Unassembled WGS sequence"/>
</dbReference>
<dbReference type="InterPro" id="IPR020846">
    <property type="entry name" value="MFS_dom"/>
</dbReference>
<evidence type="ECO:0000256" key="1">
    <source>
        <dbReference type="ARBA" id="ARBA00004651"/>
    </source>
</evidence>
<dbReference type="PROSITE" id="PS50850">
    <property type="entry name" value="MFS"/>
    <property type="match status" value="1"/>
</dbReference>
<dbReference type="EMBL" id="JABEQF010000032">
    <property type="protein sequence ID" value="MBB2191965.1"/>
    <property type="molecule type" value="Genomic_DNA"/>
</dbReference>
<evidence type="ECO:0000256" key="3">
    <source>
        <dbReference type="ARBA" id="ARBA00022475"/>
    </source>
</evidence>
<comment type="subcellular location">
    <subcellularLocation>
        <location evidence="1">Cell membrane</location>
        <topology evidence="1">Multi-pass membrane protein</topology>
    </subcellularLocation>
</comment>
<dbReference type="PANTHER" id="PTHR43045">
    <property type="entry name" value="SHIKIMATE TRANSPORTER"/>
    <property type="match status" value="1"/>
</dbReference>
<protein>
    <submittedName>
        <fullName evidence="9">MFS transporter</fullName>
    </submittedName>
</protein>
<evidence type="ECO:0000256" key="7">
    <source>
        <dbReference type="SAM" id="Phobius"/>
    </source>
</evidence>
<proteinExistence type="predicted"/>
<evidence type="ECO:0000259" key="8">
    <source>
        <dbReference type="PROSITE" id="PS50850"/>
    </source>
</evidence>
<reference evidence="9 10" key="1">
    <citation type="submission" date="2020-04" db="EMBL/GenBank/DDBJ databases">
        <title>Description of novel Gluconacetobacter.</title>
        <authorList>
            <person name="Sombolestani A."/>
        </authorList>
    </citation>
    <scope>NUCLEOTIDE SEQUENCE [LARGE SCALE GENOMIC DNA]</scope>
    <source>
        <strain evidence="9 10">LMG 21311</strain>
    </source>
</reference>
<dbReference type="Gene3D" id="1.20.1250.20">
    <property type="entry name" value="MFS general substrate transporter like domains"/>
    <property type="match status" value="2"/>
</dbReference>
<dbReference type="GO" id="GO:0005886">
    <property type="term" value="C:plasma membrane"/>
    <property type="evidence" value="ECO:0007669"/>
    <property type="project" value="UniProtKB-SubCell"/>
</dbReference>
<dbReference type="InterPro" id="IPR036259">
    <property type="entry name" value="MFS_trans_sf"/>
</dbReference>
<dbReference type="PANTHER" id="PTHR43045:SF1">
    <property type="entry name" value="SHIKIMATE TRANSPORTER"/>
    <property type="match status" value="1"/>
</dbReference>
<keyword evidence="10" id="KW-1185">Reference proteome</keyword>
<keyword evidence="4 7" id="KW-0812">Transmembrane</keyword>
<feature type="domain" description="Major facilitator superfamily (MFS) profile" evidence="8">
    <location>
        <begin position="34"/>
        <end position="456"/>
    </location>
</feature>
<dbReference type="RefSeq" id="WP_183121073.1">
    <property type="nucleotide sequence ID" value="NZ_JABEQF010000032.1"/>
</dbReference>
<feature type="transmembrane region" description="Helical" evidence="7">
    <location>
        <begin position="71"/>
        <end position="94"/>
    </location>
</feature>
<evidence type="ECO:0000313" key="10">
    <source>
        <dbReference type="Proteomes" id="UP000555756"/>
    </source>
</evidence>
<evidence type="ECO:0000256" key="5">
    <source>
        <dbReference type="ARBA" id="ARBA00022989"/>
    </source>
</evidence>
<comment type="caution">
    <text evidence="9">The sequence shown here is derived from an EMBL/GenBank/DDBJ whole genome shotgun (WGS) entry which is preliminary data.</text>
</comment>
<feature type="transmembrane region" description="Helical" evidence="7">
    <location>
        <begin position="429"/>
        <end position="451"/>
    </location>
</feature>
<feature type="transmembrane region" description="Helical" evidence="7">
    <location>
        <begin position="106"/>
        <end position="125"/>
    </location>
</feature>
<feature type="transmembrane region" description="Helical" evidence="7">
    <location>
        <begin position="397"/>
        <end position="417"/>
    </location>
</feature>
<keyword evidence="2" id="KW-0813">Transport</keyword>
<evidence type="ECO:0000256" key="2">
    <source>
        <dbReference type="ARBA" id="ARBA00022448"/>
    </source>
</evidence>
<accession>A0A7W4JW35</accession>
<dbReference type="SUPFAM" id="SSF103473">
    <property type="entry name" value="MFS general substrate transporter"/>
    <property type="match status" value="1"/>
</dbReference>
<dbReference type="GO" id="GO:0022857">
    <property type="term" value="F:transmembrane transporter activity"/>
    <property type="evidence" value="ECO:0007669"/>
    <property type="project" value="InterPro"/>
</dbReference>
<organism evidence="9 10">
    <name type="scientific">Gluconacetobacter azotocaptans</name>
    <dbReference type="NCBI Taxonomy" id="142834"/>
    <lineage>
        <taxon>Bacteria</taxon>
        <taxon>Pseudomonadati</taxon>
        <taxon>Pseudomonadota</taxon>
        <taxon>Alphaproteobacteria</taxon>
        <taxon>Acetobacterales</taxon>
        <taxon>Acetobacteraceae</taxon>
        <taxon>Gluconacetobacter</taxon>
    </lineage>
</organism>
<feature type="transmembrane region" description="Helical" evidence="7">
    <location>
        <begin position="206"/>
        <end position="225"/>
    </location>
</feature>